<evidence type="ECO:0000256" key="1">
    <source>
        <dbReference type="ARBA" id="ARBA00010364"/>
    </source>
</evidence>
<dbReference type="RefSeq" id="WP_097930817.1">
    <property type="nucleotide sequence ID" value="NZ_OCTN01000005.1"/>
</dbReference>
<dbReference type="PANTHER" id="PTHR13420:SF7">
    <property type="entry name" value="UPF0235 PROTEIN C15ORF40"/>
    <property type="match status" value="1"/>
</dbReference>
<feature type="region of interest" description="Disordered" evidence="3">
    <location>
        <begin position="1"/>
        <end position="20"/>
    </location>
</feature>
<dbReference type="EMBL" id="OCTN01000005">
    <property type="protein sequence ID" value="SOH94694.1"/>
    <property type="molecule type" value="Genomic_DNA"/>
</dbReference>
<accession>A0A2C9CTP1</accession>
<gene>
    <name evidence="4" type="ORF">SAMN06273572_105117</name>
</gene>
<keyword evidence="5" id="KW-1185">Reference proteome</keyword>
<dbReference type="SMART" id="SM01152">
    <property type="entry name" value="DUF167"/>
    <property type="match status" value="1"/>
</dbReference>
<dbReference type="GO" id="GO:0005737">
    <property type="term" value="C:cytoplasm"/>
    <property type="evidence" value="ECO:0007669"/>
    <property type="project" value="TreeGrafter"/>
</dbReference>
<dbReference type="AlphaFoldDB" id="A0A2C9CTP1"/>
<dbReference type="NCBIfam" id="TIGR00251">
    <property type="entry name" value="DUF167 family protein"/>
    <property type="match status" value="1"/>
</dbReference>
<protein>
    <recommendedName>
        <fullName evidence="2">UPF0235 protein SAMN06273572_105117</fullName>
    </recommendedName>
</protein>
<organism evidence="4 5">
    <name type="scientific">Pontivivens marinum</name>
    <dbReference type="NCBI Taxonomy" id="1690039"/>
    <lineage>
        <taxon>Bacteria</taxon>
        <taxon>Pseudomonadati</taxon>
        <taxon>Pseudomonadota</taxon>
        <taxon>Alphaproteobacteria</taxon>
        <taxon>Rhodobacterales</taxon>
        <taxon>Paracoccaceae</taxon>
        <taxon>Pontivivens</taxon>
    </lineage>
</organism>
<dbReference type="InterPro" id="IPR036591">
    <property type="entry name" value="YggU-like_sf"/>
</dbReference>
<reference evidence="5" key="1">
    <citation type="submission" date="2017-09" db="EMBL/GenBank/DDBJ databases">
        <authorList>
            <person name="Varghese N."/>
            <person name="Submissions S."/>
        </authorList>
    </citation>
    <scope>NUCLEOTIDE SEQUENCE [LARGE SCALE GENOMIC DNA]</scope>
    <source>
        <strain evidence="5">C7</strain>
    </source>
</reference>
<dbReference type="SUPFAM" id="SSF69786">
    <property type="entry name" value="YggU-like"/>
    <property type="match status" value="1"/>
</dbReference>
<evidence type="ECO:0000313" key="5">
    <source>
        <dbReference type="Proteomes" id="UP000220034"/>
    </source>
</evidence>
<evidence type="ECO:0000256" key="3">
    <source>
        <dbReference type="SAM" id="MobiDB-lite"/>
    </source>
</evidence>
<dbReference type="Gene3D" id="3.30.1200.10">
    <property type="entry name" value="YggU-like"/>
    <property type="match status" value="1"/>
</dbReference>
<proteinExistence type="inferred from homology"/>
<dbReference type="Proteomes" id="UP000220034">
    <property type="component" value="Unassembled WGS sequence"/>
</dbReference>
<dbReference type="PANTHER" id="PTHR13420">
    <property type="entry name" value="UPF0235 PROTEIN C15ORF40"/>
    <property type="match status" value="1"/>
</dbReference>
<dbReference type="OrthoDB" id="3176309at2"/>
<sequence>MKRGSLNPIDHVGPDGKLPVRVSPGASAERLVPGDPMRVAVTTVPEGGKANKAVIALLARAFGLPKSAVILVRGEASRDKVFLIEHGD</sequence>
<evidence type="ECO:0000313" key="4">
    <source>
        <dbReference type="EMBL" id="SOH94694.1"/>
    </source>
</evidence>
<dbReference type="HAMAP" id="MF_00634">
    <property type="entry name" value="UPF0235"/>
    <property type="match status" value="1"/>
</dbReference>
<comment type="similarity">
    <text evidence="1 2">Belongs to the UPF0235 family.</text>
</comment>
<dbReference type="Pfam" id="PF02594">
    <property type="entry name" value="DUF167"/>
    <property type="match status" value="1"/>
</dbReference>
<name>A0A2C9CTP1_9RHOB</name>
<evidence type="ECO:0000256" key="2">
    <source>
        <dbReference type="HAMAP-Rule" id="MF_00634"/>
    </source>
</evidence>
<dbReference type="InterPro" id="IPR003746">
    <property type="entry name" value="DUF167"/>
</dbReference>